<protein>
    <submittedName>
        <fullName evidence="1">Uncharacterized protein</fullName>
    </submittedName>
</protein>
<dbReference type="EMBL" id="CP060635">
    <property type="protein sequence ID" value="QNM08621.1"/>
    <property type="molecule type" value="Genomic_DNA"/>
</dbReference>
<dbReference type="RefSeq" id="WP_118644676.1">
    <property type="nucleotide sequence ID" value="NZ_CP060635.1"/>
</dbReference>
<name>A0A7G9GCT9_9FIRM</name>
<accession>A0A7G9GCT9</accession>
<keyword evidence="2" id="KW-1185">Reference proteome</keyword>
<dbReference type="AlphaFoldDB" id="A0A7G9GCT9"/>
<gene>
    <name evidence="1" type="ORF">H9Q79_17505</name>
</gene>
<sequence length="165" mass="19030">MPERILPAPAARAPVTTRDALLMLTVHKYDGSFSEGEIANAHMLSSVGFQGYGDLLLKMERIYDLLEIPGFGREIKGKSNGFQWTATDLETADGWDMNVQAWKNGGAWDGRRRPHVFVQTMYRQHYSWQGSCCIDGQWEYFRSALELLLMIDHFIRKEQEKNNER</sequence>
<organism evidence="1 2">
    <name type="scientific">Wansuia hejianensis</name>
    <dbReference type="NCBI Taxonomy" id="2763667"/>
    <lineage>
        <taxon>Bacteria</taxon>
        <taxon>Bacillati</taxon>
        <taxon>Bacillota</taxon>
        <taxon>Clostridia</taxon>
        <taxon>Lachnospirales</taxon>
        <taxon>Lachnospiraceae</taxon>
        <taxon>Wansuia</taxon>
    </lineage>
</organism>
<evidence type="ECO:0000313" key="2">
    <source>
        <dbReference type="Proteomes" id="UP000515860"/>
    </source>
</evidence>
<dbReference type="Proteomes" id="UP000515860">
    <property type="component" value="Chromosome"/>
</dbReference>
<reference evidence="1 2" key="1">
    <citation type="submission" date="2020-08" db="EMBL/GenBank/DDBJ databases">
        <authorList>
            <person name="Liu C."/>
            <person name="Sun Q."/>
        </authorList>
    </citation>
    <scope>NUCLEOTIDE SEQUENCE [LARGE SCALE GENOMIC DNA]</scope>
    <source>
        <strain evidence="1 2">NSJ-29</strain>
    </source>
</reference>
<proteinExistence type="predicted"/>
<evidence type="ECO:0000313" key="1">
    <source>
        <dbReference type="EMBL" id="QNM08621.1"/>
    </source>
</evidence>
<dbReference type="KEGG" id="whj:H9Q79_17505"/>